<dbReference type="KEGG" id="spun:BFF78_11010"/>
<dbReference type="RefSeq" id="WP_069783519.1">
    <property type="nucleotide sequence ID" value="NZ_CP017248.1"/>
</dbReference>
<reference evidence="2" key="1">
    <citation type="submission" date="2016-09" db="EMBL/GenBank/DDBJ databases">
        <title>Streptomyces puniciscabiei strain:TW1S1 Genome sequencing and assembly.</title>
        <authorList>
            <person name="Kim M.-K."/>
            <person name="Kim S.B."/>
        </authorList>
    </citation>
    <scope>NUCLEOTIDE SEQUENCE [LARGE SCALE GENOMIC DNA]</scope>
    <source>
        <strain evidence="2">TW1S1</strain>
    </source>
</reference>
<dbReference type="EMBL" id="CP017248">
    <property type="protein sequence ID" value="AOR37024.1"/>
    <property type="molecule type" value="Genomic_DNA"/>
</dbReference>
<accession>A0A1D7YNE1</accession>
<sequence length="130" mass="14069">MAGVDTETLIDAWRRLLADSGKTWVLFEHGTCVVLEQPTGELAAQATEILREFGPVRVAGPAGDFRVLELNNGEGWLVTGHHPDVVTFVPLDDADDPTHLAVGILGRSRRDLDGTELHVVHVEDGRPGEA</sequence>
<dbReference type="AlphaFoldDB" id="A0A1D7YNE1"/>
<evidence type="ECO:0000313" key="1">
    <source>
        <dbReference type="EMBL" id="AOR37024.1"/>
    </source>
</evidence>
<organism evidence="1 2">
    <name type="scientific">Streptomyces fodineus</name>
    <dbReference type="NCBI Taxonomy" id="1904616"/>
    <lineage>
        <taxon>Bacteria</taxon>
        <taxon>Bacillati</taxon>
        <taxon>Actinomycetota</taxon>
        <taxon>Actinomycetes</taxon>
        <taxon>Kitasatosporales</taxon>
        <taxon>Streptomycetaceae</taxon>
        <taxon>Streptomyces</taxon>
    </lineage>
</organism>
<evidence type="ECO:0000313" key="2">
    <source>
        <dbReference type="Proteomes" id="UP000094960"/>
    </source>
</evidence>
<gene>
    <name evidence="1" type="ORF">BFF78_11010</name>
</gene>
<keyword evidence="2" id="KW-1185">Reference proteome</keyword>
<name>A0A1D7YNE1_9ACTN</name>
<dbReference type="Proteomes" id="UP000094960">
    <property type="component" value="Chromosome"/>
</dbReference>
<proteinExistence type="predicted"/>
<protein>
    <submittedName>
        <fullName evidence="1">Uncharacterized protein</fullName>
    </submittedName>
</protein>